<evidence type="ECO:0000313" key="2">
    <source>
        <dbReference type="EMBL" id="CAC5358627.1"/>
    </source>
</evidence>
<dbReference type="Pfam" id="PF00169">
    <property type="entry name" value="PH"/>
    <property type="match status" value="1"/>
</dbReference>
<dbReference type="PROSITE" id="PS50003">
    <property type="entry name" value="PH_DOMAIN"/>
    <property type="match status" value="1"/>
</dbReference>
<accession>A0A6J7ZWS5</accession>
<evidence type="ECO:0000259" key="1">
    <source>
        <dbReference type="PROSITE" id="PS50003"/>
    </source>
</evidence>
<feature type="domain" description="PH" evidence="1">
    <location>
        <begin position="7"/>
        <end position="109"/>
    </location>
</feature>
<evidence type="ECO:0000313" key="3">
    <source>
        <dbReference type="Proteomes" id="UP000507470"/>
    </source>
</evidence>
<proteinExistence type="predicted"/>
<dbReference type="SMART" id="SM00233">
    <property type="entry name" value="PH"/>
    <property type="match status" value="1"/>
</dbReference>
<reference evidence="2 3" key="1">
    <citation type="submission" date="2020-06" db="EMBL/GenBank/DDBJ databases">
        <authorList>
            <person name="Li R."/>
            <person name="Bekaert M."/>
        </authorList>
    </citation>
    <scope>NUCLEOTIDE SEQUENCE [LARGE SCALE GENOMIC DNA]</scope>
    <source>
        <strain evidence="3">wild</strain>
    </source>
</reference>
<dbReference type="InterPro" id="IPR035848">
    <property type="entry name" value="SH3BP2"/>
</dbReference>
<dbReference type="PANTHER" id="PTHR15126:SF4">
    <property type="entry name" value="SH3 DOMAIN-BINDING PROTEIN 2"/>
    <property type="match status" value="1"/>
</dbReference>
<gene>
    <name evidence="2" type="ORF">MCOR_1799</name>
</gene>
<dbReference type="PANTHER" id="PTHR15126">
    <property type="entry name" value="SH3-BINDING"/>
    <property type="match status" value="1"/>
</dbReference>
<protein>
    <recommendedName>
        <fullName evidence="1">PH domain-containing protein</fullName>
    </recommendedName>
</protein>
<dbReference type="InterPro" id="IPR001849">
    <property type="entry name" value="PH_domain"/>
</dbReference>
<dbReference type="OrthoDB" id="10254483at2759"/>
<organism evidence="2 3">
    <name type="scientific">Mytilus coruscus</name>
    <name type="common">Sea mussel</name>
    <dbReference type="NCBI Taxonomy" id="42192"/>
    <lineage>
        <taxon>Eukaryota</taxon>
        <taxon>Metazoa</taxon>
        <taxon>Spiralia</taxon>
        <taxon>Lophotrochozoa</taxon>
        <taxon>Mollusca</taxon>
        <taxon>Bivalvia</taxon>
        <taxon>Autobranchia</taxon>
        <taxon>Pteriomorphia</taxon>
        <taxon>Mytilida</taxon>
        <taxon>Mytiloidea</taxon>
        <taxon>Mytilidae</taxon>
        <taxon>Mytilinae</taxon>
        <taxon>Mytilus</taxon>
    </lineage>
</organism>
<dbReference type="EMBL" id="CACVKT020000380">
    <property type="protein sequence ID" value="CAC5358627.1"/>
    <property type="molecule type" value="Genomic_DNA"/>
</dbReference>
<dbReference type="Gene3D" id="2.30.29.30">
    <property type="entry name" value="Pleckstrin-homology domain (PH domain)/Phosphotyrosine-binding domain (PTB)"/>
    <property type="match status" value="1"/>
</dbReference>
<dbReference type="GO" id="GO:0007165">
    <property type="term" value="P:signal transduction"/>
    <property type="evidence" value="ECO:0007669"/>
    <property type="project" value="InterPro"/>
</dbReference>
<dbReference type="GO" id="GO:0017124">
    <property type="term" value="F:SH3 domain binding"/>
    <property type="evidence" value="ECO:0007669"/>
    <property type="project" value="TreeGrafter"/>
</dbReference>
<dbReference type="SUPFAM" id="SSF50729">
    <property type="entry name" value="PH domain-like"/>
    <property type="match status" value="1"/>
</dbReference>
<dbReference type="InterPro" id="IPR011993">
    <property type="entry name" value="PH-like_dom_sf"/>
</dbReference>
<dbReference type="AlphaFoldDB" id="A0A6J7ZWS5"/>
<keyword evidence="3" id="KW-1185">Reference proteome</keyword>
<sequence>MFHERCRGNTHGWLRVCTENIFGKKWKLKYVFLFDGCIYIFNDEHGSKPSVSYCLYSFSRVVRIENGRNRCLEFALCPCLPDILKPKFFTATSEDELQRWMVMFEMEIQNANSTGNPAAVTTRRPSNTYIYFPDNRHPQLSHITTSHHVQVNQQQFGNPQYLGDINYEQGRDMPVNHQQCGNSQYLGDYEQGRVESRTLPSCVIGIQYPSQYYNDSRSRQYHFNFTTGIL</sequence>
<name>A0A6J7ZWS5_MYTCO</name>
<dbReference type="Proteomes" id="UP000507470">
    <property type="component" value="Unassembled WGS sequence"/>
</dbReference>